<protein>
    <submittedName>
        <fullName evidence="2">Arylesterase</fullName>
    </submittedName>
</protein>
<dbReference type="Gene3D" id="3.40.50.1110">
    <property type="entry name" value="SGNH hydrolase"/>
    <property type="match status" value="1"/>
</dbReference>
<dbReference type="GO" id="GO:0004622">
    <property type="term" value="F:phosphatidylcholine lysophospholipase activity"/>
    <property type="evidence" value="ECO:0007669"/>
    <property type="project" value="TreeGrafter"/>
</dbReference>
<dbReference type="InterPro" id="IPR051532">
    <property type="entry name" value="Ester_Hydrolysis_Enzymes"/>
</dbReference>
<dbReference type="PANTHER" id="PTHR30383">
    <property type="entry name" value="THIOESTERASE 1/PROTEASE 1/LYSOPHOSPHOLIPASE L1"/>
    <property type="match status" value="1"/>
</dbReference>
<comment type="caution">
    <text evidence="2">The sequence shown here is derived from an EMBL/GenBank/DDBJ whole genome shotgun (WGS) entry which is preliminary data.</text>
</comment>
<dbReference type="Proteomes" id="UP001138802">
    <property type="component" value="Unassembled WGS sequence"/>
</dbReference>
<dbReference type="InterPro" id="IPR036514">
    <property type="entry name" value="SGNH_hydro_sf"/>
</dbReference>
<sequence length="210" mass="22606">MIRLLLLTTLIIPGLAASQDVGREPVLLILGDSLSASYGIDQERGWVSLLEARLRDQGLPQRIINASISGETTAGGVTRLAALLEQHRPTILLIELGANDGLRGMAFERIRDNLTEMIALGHAAGSQVVLASVRLPPNYGAAYTEGFQAVFRDIATEQSIPLIEDFLAGVAQDRALMQADTIHPTAAAQPLILENVWPTLEPLLRADRGT</sequence>
<evidence type="ECO:0000313" key="2">
    <source>
        <dbReference type="EMBL" id="MBK1643801.1"/>
    </source>
</evidence>
<dbReference type="RefSeq" id="WP_200386589.1">
    <property type="nucleotide sequence ID" value="NZ_NRSD01000002.1"/>
</dbReference>
<proteinExistence type="predicted"/>
<evidence type="ECO:0000259" key="1">
    <source>
        <dbReference type="Pfam" id="PF13472"/>
    </source>
</evidence>
<keyword evidence="3" id="KW-1185">Reference proteome</keyword>
<dbReference type="InterPro" id="IPR013830">
    <property type="entry name" value="SGNH_hydro"/>
</dbReference>
<dbReference type="EMBL" id="NRSD01000002">
    <property type="protein sequence ID" value="MBK1643801.1"/>
    <property type="molecule type" value="Genomic_DNA"/>
</dbReference>
<organism evidence="2 3">
    <name type="scientific">Thiocapsa imhoffii</name>
    <dbReference type="NCBI Taxonomy" id="382777"/>
    <lineage>
        <taxon>Bacteria</taxon>
        <taxon>Pseudomonadati</taxon>
        <taxon>Pseudomonadota</taxon>
        <taxon>Gammaproteobacteria</taxon>
        <taxon>Chromatiales</taxon>
        <taxon>Chromatiaceae</taxon>
        <taxon>Thiocapsa</taxon>
    </lineage>
</organism>
<reference evidence="2 3" key="1">
    <citation type="journal article" date="2020" name="Microorganisms">
        <title>Osmotic Adaptation and Compatible Solute Biosynthesis of Phototrophic Bacteria as Revealed from Genome Analyses.</title>
        <authorList>
            <person name="Imhoff J.F."/>
            <person name="Rahn T."/>
            <person name="Kunzel S."/>
            <person name="Keller A."/>
            <person name="Neulinger S.C."/>
        </authorList>
    </citation>
    <scope>NUCLEOTIDE SEQUENCE [LARGE SCALE GENOMIC DNA]</scope>
    <source>
        <strain evidence="2 3">DSM 21303</strain>
    </source>
</reference>
<dbReference type="SUPFAM" id="SSF52266">
    <property type="entry name" value="SGNH hydrolase"/>
    <property type="match status" value="1"/>
</dbReference>
<accession>A0A9X0WFL6</accession>
<dbReference type="PANTHER" id="PTHR30383:SF24">
    <property type="entry name" value="THIOESTERASE 1_PROTEASE 1_LYSOPHOSPHOLIPASE L1"/>
    <property type="match status" value="1"/>
</dbReference>
<gene>
    <name evidence="2" type="ORF">CKO25_03825</name>
</gene>
<dbReference type="Pfam" id="PF13472">
    <property type="entry name" value="Lipase_GDSL_2"/>
    <property type="match status" value="1"/>
</dbReference>
<name>A0A9X0WFL6_9GAMM</name>
<dbReference type="AlphaFoldDB" id="A0A9X0WFL6"/>
<feature type="domain" description="SGNH hydrolase-type esterase" evidence="1">
    <location>
        <begin position="29"/>
        <end position="188"/>
    </location>
</feature>
<dbReference type="CDD" id="cd01822">
    <property type="entry name" value="Lysophospholipase_L1_like"/>
    <property type="match status" value="1"/>
</dbReference>
<evidence type="ECO:0000313" key="3">
    <source>
        <dbReference type="Proteomes" id="UP001138802"/>
    </source>
</evidence>